<feature type="region of interest" description="Disordered" evidence="2">
    <location>
        <begin position="1624"/>
        <end position="1688"/>
    </location>
</feature>
<feature type="region of interest" description="Disordered" evidence="2">
    <location>
        <begin position="1347"/>
        <end position="1429"/>
    </location>
</feature>
<feature type="region of interest" description="Disordered" evidence="2">
    <location>
        <begin position="2064"/>
        <end position="2087"/>
    </location>
</feature>
<feature type="region of interest" description="Disordered" evidence="2">
    <location>
        <begin position="1790"/>
        <end position="2042"/>
    </location>
</feature>
<evidence type="ECO:0000259" key="3">
    <source>
        <dbReference type="Pfam" id="PF03915"/>
    </source>
</evidence>
<feature type="region of interest" description="Disordered" evidence="2">
    <location>
        <begin position="1753"/>
        <end position="1775"/>
    </location>
</feature>
<feature type="compositionally biased region" description="Polar residues" evidence="2">
    <location>
        <begin position="1755"/>
        <end position="1767"/>
    </location>
</feature>
<gene>
    <name evidence="5" type="primary">LOC113066102</name>
</gene>
<feature type="domain" description="Actin interacting protein 3-like C-terminal" evidence="3">
    <location>
        <begin position="648"/>
        <end position="824"/>
    </location>
</feature>
<feature type="compositionally biased region" description="Polar residues" evidence="2">
    <location>
        <begin position="2015"/>
        <end position="2029"/>
    </location>
</feature>
<dbReference type="KEGG" id="caua:113066102"/>
<dbReference type="GO" id="GO:0005737">
    <property type="term" value="C:cytoplasm"/>
    <property type="evidence" value="ECO:0007669"/>
    <property type="project" value="TreeGrafter"/>
</dbReference>
<evidence type="ECO:0000313" key="5">
    <source>
        <dbReference type="RefSeq" id="XP_026093523.1"/>
    </source>
</evidence>
<feature type="region of interest" description="Disordered" evidence="2">
    <location>
        <begin position="1"/>
        <end position="86"/>
    </location>
</feature>
<accession>A0A6P6MAG0</accession>
<feature type="compositionally biased region" description="Polar residues" evidence="2">
    <location>
        <begin position="1950"/>
        <end position="1968"/>
    </location>
</feature>
<feature type="compositionally biased region" description="Basic and acidic residues" evidence="2">
    <location>
        <begin position="35"/>
        <end position="45"/>
    </location>
</feature>
<feature type="compositionally biased region" description="Polar residues" evidence="2">
    <location>
        <begin position="1361"/>
        <end position="1384"/>
    </location>
</feature>
<feature type="compositionally biased region" description="Polar residues" evidence="2">
    <location>
        <begin position="682"/>
        <end position="698"/>
    </location>
</feature>
<feature type="compositionally biased region" description="Low complexity" evidence="2">
    <location>
        <begin position="1347"/>
        <end position="1360"/>
    </location>
</feature>
<feature type="compositionally biased region" description="Basic and acidic residues" evidence="2">
    <location>
        <begin position="1802"/>
        <end position="1814"/>
    </location>
</feature>
<feature type="compositionally biased region" description="Polar residues" evidence="2">
    <location>
        <begin position="1912"/>
        <end position="1928"/>
    </location>
</feature>
<evidence type="ECO:0000256" key="1">
    <source>
        <dbReference type="ARBA" id="ARBA00023054"/>
    </source>
</evidence>
<feature type="region of interest" description="Disordered" evidence="2">
    <location>
        <begin position="907"/>
        <end position="947"/>
    </location>
</feature>
<feature type="compositionally biased region" description="Polar residues" evidence="2">
    <location>
        <begin position="2064"/>
        <end position="2074"/>
    </location>
</feature>
<reference evidence="5" key="1">
    <citation type="submission" date="2025-08" db="UniProtKB">
        <authorList>
            <consortium name="RefSeq"/>
        </authorList>
    </citation>
    <scope>IDENTIFICATION</scope>
    <source>
        <strain evidence="5">Wakin</strain>
        <tissue evidence="5">Muscle</tissue>
    </source>
</reference>
<feature type="compositionally biased region" description="Basic and acidic residues" evidence="2">
    <location>
        <begin position="1305"/>
        <end position="1320"/>
    </location>
</feature>
<feature type="compositionally biased region" description="Polar residues" evidence="2">
    <location>
        <begin position="1002"/>
        <end position="1019"/>
    </location>
</feature>
<evidence type="ECO:0000313" key="4">
    <source>
        <dbReference type="Proteomes" id="UP000515129"/>
    </source>
</evidence>
<dbReference type="PANTHER" id="PTHR22741">
    <property type="entry name" value="P140CAP/SNIP-RELATED"/>
    <property type="match status" value="1"/>
</dbReference>
<feature type="compositionally biased region" description="Low complexity" evidence="2">
    <location>
        <begin position="1560"/>
        <end position="1581"/>
    </location>
</feature>
<dbReference type="InterPro" id="IPR051825">
    <property type="entry name" value="SRCIN1"/>
</dbReference>
<feature type="region of interest" description="Disordered" evidence="2">
    <location>
        <begin position="402"/>
        <end position="449"/>
    </location>
</feature>
<feature type="region of interest" description="Disordered" evidence="2">
    <location>
        <begin position="1554"/>
        <end position="1582"/>
    </location>
</feature>
<dbReference type="GeneID" id="113066102"/>
<dbReference type="RefSeq" id="XP_026093523.1">
    <property type="nucleotide sequence ID" value="XM_026237738.1"/>
</dbReference>
<feature type="region of interest" description="Disordered" evidence="2">
    <location>
        <begin position="623"/>
        <end position="645"/>
    </location>
</feature>
<keyword evidence="4" id="KW-1185">Reference proteome</keyword>
<feature type="compositionally biased region" description="Low complexity" evidence="2">
    <location>
        <begin position="964"/>
        <end position="977"/>
    </location>
</feature>
<dbReference type="Gene3D" id="1.20.58.1540">
    <property type="entry name" value="Actin interacting protein 3, C-terminal domain"/>
    <property type="match status" value="1"/>
</dbReference>
<feature type="region of interest" description="Disordered" evidence="2">
    <location>
        <begin position="964"/>
        <end position="1030"/>
    </location>
</feature>
<evidence type="ECO:0000256" key="2">
    <source>
        <dbReference type="SAM" id="MobiDB-lite"/>
    </source>
</evidence>
<feature type="compositionally biased region" description="Polar residues" evidence="2">
    <location>
        <begin position="1874"/>
        <end position="1886"/>
    </location>
</feature>
<dbReference type="Proteomes" id="UP000515129">
    <property type="component" value="Chromosome 49"/>
</dbReference>
<feature type="compositionally biased region" description="Low complexity" evidence="2">
    <location>
        <begin position="1969"/>
        <end position="2001"/>
    </location>
</feature>
<feature type="compositionally biased region" description="Polar residues" evidence="2">
    <location>
        <begin position="1399"/>
        <end position="1418"/>
    </location>
</feature>
<feature type="compositionally biased region" description="Acidic residues" evidence="2">
    <location>
        <begin position="1624"/>
        <end position="1635"/>
    </location>
</feature>
<sequence>MSKPSRLARPSSAGPGSKLPSPRRDTPASQPRMHSMGEKVIRTESEGNIPGQSPPVNGTTHSQILQNTNIKEEDEMSQPRSKICPPKRFTAPITQQEVTHPKPLKGNLKVTSSEDAEHLTRKRQVVSASSPGNRCEAKSSRSGVLRRHTVGGARSSQEILAMQPSDMDKKREAFLEHLKQKYPHHASAIMGHQERLREQLFQGMLSALHSEIDIQRYLLKIQNVGSRRSSKQSLACPSPVPVFVDQLEHGSLVSLDALDVMSECDMPIAFTRGSRSRASLPVVRSTNQTKDRSLGVLYLQYGDDTKQIRMPNEITSVDTIRALFVSAFPHQLNMKMLESPSTAIYVKDETRNMYYELTDVRSITDHSCLKVYHKDPAHAFSHGARPINGDTRVHREMMYAGPSGHPLRQPPMGPPPPHMQSSMSPTTPHAMPSSPSRIPFGPRTSGSGVATMPRERAAHTLPATGPVCPSSPCMSAILERRDVKPDDDIAAKSMSLPARAESHYANPYMLHHHAPPPDTVDYTYHRATMRSYSNPGVPMEPTDHPSLFRQKSRKYTDSQLPMLGSKTPPHSPQRMGEVRMMDIHTVQPQSSMTLERASPIRQSFRKETPLSMDTMVKARGGMGSPATPDLQVHNPLAPSTDPQTRERMKAMEEQIASLTGLVQHALLKSHSTNSNKEHPSEKSVNSGSPVHSTSSTGGSPVLAPKVNAATLEHCPAPTPPLGPTPLHANLHLFRKNVSELRLQLQHMRQLQLHNQECVRAQIKHVEQEISVKLAEMLRRQDDPTQKQRTLVEEERHRYLNMQERVLTQLEDLEQYVETLRTDSSPAASQRAVMLKEVEEGAVSLRKVGENLAGLKGEFPALQSRMRAVLRVEVEAVKFLKEEPHKLDSMLKRVRTLTDTLSNLRRSTTDSLLKPSDPVSSSSSEKTELAIVESPEAASVAPQSSTVRSEVMTSNPVVIHHAQASPVATQQSQQSTAPSPIPPAAQRRESTPSPTKQLKKPSLEQTQIPNDSRSGVSANGMNGKGPSPNFIEEIHASRSKNMNRAVSIEAAEKEWEEKRLNMGHYDGQEFERMLQEAEANMLRGIPNLEAPSEPEGSPAVVLASLEEEVEKNEPTAAPAKQDDNQPNSEKPTKAASEKPPKPLEKPVKSALERPLKPNLSIKSSLERQSKTQEKVVKLPTTDKANKSPPPPPPRRNYTTNTVMTTTRSGEVIYTSRKDSVMVQEGEEESNGSASQPEPKSSPEAKPKLITPPPPIAASAITEEEDEGDKIMAELQVFQKCSVKEVGLKGLVEPQIRELRPGVLLPLKDKKNTENQDDKNPDTDENCNNTIRQSPGVIYYVTAQISKGTSSASEESTDASHSPPSQVSHVNASDQSQNQLQLSTNKFGALKSSGPASSSSTLHQNQLSLSASLKTDTPSSLEEVPASPTQGKVHVVKAAQVQISIEERVESPTAICSPVSFEDTVPILSKGIPVGTDLANQKLIFGSSKVKERKFEEMEEINEAYLSPDLSGEEPPPPPPDNFAFMITNTKVQALSTGEYHQLVNAKKGSVQTVTFGSKRPSASGSGIASGGDASTSGSTGADNASKKPVIIIFDEPMDIRSAYKRLSTIFECEEELERMLAAERIDEESEETEEEEWTRCVHVKQNGDGRDLGKGTGSNSPADITDSRVINSSSSSSLSEGEALVDVTDGAKQDGKKKFKLKFPKKQLAALTQAIRAGSKTGKKTLQVVVYEDEEETDGTVRQHKETKRFEIACSKTESSKSNLQEPTGRTDEIRKNTYKSLNSLEQTIKQLENTISEMGPKSSEEPEILVKPESQDNTTEETPVHSEKGLATKTLVPRSSSASKGPGLRKKTKPQLLPRPPIIPTTGVSVKPVPTQQNASMVSPTSRMPVPVSAKVRQQPGTSEKERATKPQKLQDSQRQFRQANGSAKRSGGDPKSTSTTVPASKIPAFSSSMGKGLSQSDTSNIVNSSSPLSPCLPTSKSSIPPPRSSSIPSSHIPSLSNGSLKFAPPIHSTKGLSVPTQTQNGRPFSSSSSSCSHSPLSPTMLSYSAKSIHTIHTASFTSYSRPHNGSASKSAIPAVTVAKNAA</sequence>
<keyword evidence="1" id="KW-0175">Coiled coil</keyword>
<feature type="region of interest" description="Disordered" evidence="2">
    <location>
        <begin position="1287"/>
        <end position="1331"/>
    </location>
</feature>
<feature type="compositionally biased region" description="Low complexity" evidence="2">
    <location>
        <begin position="419"/>
        <end position="428"/>
    </location>
</feature>
<protein>
    <submittedName>
        <fullName evidence="5">Sickle tail protein homolog isoform X1</fullName>
    </submittedName>
</protein>
<feature type="region of interest" description="Disordered" evidence="2">
    <location>
        <begin position="671"/>
        <end position="702"/>
    </location>
</feature>
<organism evidence="4 5">
    <name type="scientific">Carassius auratus</name>
    <name type="common">Goldfish</name>
    <dbReference type="NCBI Taxonomy" id="7957"/>
    <lineage>
        <taxon>Eukaryota</taxon>
        <taxon>Metazoa</taxon>
        <taxon>Chordata</taxon>
        <taxon>Craniata</taxon>
        <taxon>Vertebrata</taxon>
        <taxon>Euteleostomi</taxon>
        <taxon>Actinopterygii</taxon>
        <taxon>Neopterygii</taxon>
        <taxon>Teleostei</taxon>
        <taxon>Ostariophysi</taxon>
        <taxon>Cypriniformes</taxon>
        <taxon>Cyprinidae</taxon>
        <taxon>Cyprininae</taxon>
        <taxon>Carassius</taxon>
    </lineage>
</organism>
<feature type="compositionally biased region" description="Basic and acidic residues" evidence="2">
    <location>
        <begin position="1129"/>
        <end position="1154"/>
    </location>
</feature>
<feature type="compositionally biased region" description="Low complexity" evidence="2">
    <location>
        <begin position="909"/>
        <end position="923"/>
    </location>
</feature>
<dbReference type="PANTHER" id="PTHR22741:SF11">
    <property type="entry name" value="SICKLE TAIL PROTEIN HOMOLOG"/>
    <property type="match status" value="1"/>
</dbReference>
<dbReference type="InterPro" id="IPR022782">
    <property type="entry name" value="AIP3-like_C"/>
</dbReference>
<name>A0A6P6MAG0_CARAU</name>
<feature type="domain" description="Actin interacting protein 3-like C-terminal" evidence="3">
    <location>
        <begin position="298"/>
        <end position="372"/>
    </location>
</feature>
<feature type="compositionally biased region" description="Polar residues" evidence="2">
    <location>
        <begin position="50"/>
        <end position="69"/>
    </location>
</feature>
<dbReference type="Pfam" id="PF03915">
    <property type="entry name" value="AIP3"/>
    <property type="match status" value="2"/>
</dbReference>
<proteinExistence type="predicted"/>
<feature type="region of interest" description="Disordered" evidence="2">
    <location>
        <begin position="122"/>
        <end position="143"/>
    </location>
</feature>
<dbReference type="OrthoDB" id="6022652at2759"/>
<feature type="region of interest" description="Disordered" evidence="2">
    <location>
        <begin position="1085"/>
        <end position="1255"/>
    </location>
</feature>
<feature type="compositionally biased region" description="Basic and acidic residues" evidence="2">
    <location>
        <begin position="1163"/>
        <end position="1175"/>
    </location>
</feature>
<feature type="compositionally biased region" description="Low complexity" evidence="2">
    <location>
        <begin position="2030"/>
        <end position="2042"/>
    </location>
</feature>
<feature type="compositionally biased region" description="Pro residues" evidence="2">
    <location>
        <begin position="408"/>
        <end position="418"/>
    </location>
</feature>